<dbReference type="PANTHER" id="PTHR43300:SF7">
    <property type="entry name" value="UDP-N-ACETYLBACILLOSAMINE N-ACETYLTRANSFERASE"/>
    <property type="match status" value="1"/>
</dbReference>
<dbReference type="STRING" id="1079859.SAMN04515674_101270"/>
<dbReference type="OrthoDB" id="9812571at2"/>
<dbReference type="InterPro" id="IPR018357">
    <property type="entry name" value="Hexapep_transf_CS"/>
</dbReference>
<dbReference type="InterPro" id="IPR001451">
    <property type="entry name" value="Hexapep"/>
</dbReference>
<evidence type="ECO:0000256" key="3">
    <source>
        <dbReference type="ARBA" id="ARBA00022737"/>
    </source>
</evidence>
<accession>A0A1I5MEK8</accession>
<dbReference type="InterPro" id="IPR011004">
    <property type="entry name" value="Trimer_LpxA-like_sf"/>
</dbReference>
<evidence type="ECO:0000313" key="6">
    <source>
        <dbReference type="Proteomes" id="UP000199306"/>
    </source>
</evidence>
<evidence type="ECO:0000256" key="2">
    <source>
        <dbReference type="ARBA" id="ARBA00022679"/>
    </source>
</evidence>
<evidence type="ECO:0000256" key="4">
    <source>
        <dbReference type="ARBA" id="ARBA00023315"/>
    </source>
</evidence>
<dbReference type="Pfam" id="PF00132">
    <property type="entry name" value="Hexapep"/>
    <property type="match status" value="1"/>
</dbReference>
<dbReference type="CDD" id="cd03360">
    <property type="entry name" value="LbH_AT_putative"/>
    <property type="match status" value="1"/>
</dbReference>
<dbReference type="PANTHER" id="PTHR43300">
    <property type="entry name" value="ACETYLTRANSFERASE"/>
    <property type="match status" value="1"/>
</dbReference>
<dbReference type="PROSITE" id="PS00101">
    <property type="entry name" value="HEXAPEP_TRANSFERASES"/>
    <property type="match status" value="1"/>
</dbReference>
<protein>
    <submittedName>
        <fullName evidence="5">Sugar O-acyltransferase, sialic acid O-acetyltransferase NeuD family</fullName>
    </submittedName>
</protein>
<keyword evidence="6" id="KW-1185">Reference proteome</keyword>
<dbReference type="EMBL" id="FOXH01000001">
    <property type="protein sequence ID" value="SFP08022.1"/>
    <property type="molecule type" value="Genomic_DNA"/>
</dbReference>
<dbReference type="Proteomes" id="UP000199306">
    <property type="component" value="Unassembled WGS sequence"/>
</dbReference>
<keyword evidence="3" id="KW-0677">Repeat</keyword>
<organism evidence="5 6">
    <name type="scientific">Pseudarcicella hirudinis</name>
    <dbReference type="NCBI Taxonomy" id="1079859"/>
    <lineage>
        <taxon>Bacteria</taxon>
        <taxon>Pseudomonadati</taxon>
        <taxon>Bacteroidota</taxon>
        <taxon>Cytophagia</taxon>
        <taxon>Cytophagales</taxon>
        <taxon>Flectobacillaceae</taxon>
        <taxon>Pseudarcicella</taxon>
    </lineage>
</organism>
<dbReference type="GO" id="GO:0016746">
    <property type="term" value="F:acyltransferase activity"/>
    <property type="evidence" value="ECO:0007669"/>
    <property type="project" value="UniProtKB-KW"/>
</dbReference>
<name>A0A1I5MEK8_9BACT</name>
<dbReference type="AlphaFoldDB" id="A0A1I5MEK8"/>
<evidence type="ECO:0000313" key="5">
    <source>
        <dbReference type="EMBL" id="SFP08022.1"/>
    </source>
</evidence>
<reference evidence="5 6" key="1">
    <citation type="submission" date="2016-10" db="EMBL/GenBank/DDBJ databases">
        <authorList>
            <person name="de Groot N.N."/>
        </authorList>
    </citation>
    <scope>NUCLEOTIDE SEQUENCE [LARGE SCALE GENOMIC DNA]</scope>
    <source>
        <strain evidence="6">E92,LMG 26720,CCM 7988</strain>
    </source>
</reference>
<proteinExistence type="inferred from homology"/>
<evidence type="ECO:0000256" key="1">
    <source>
        <dbReference type="ARBA" id="ARBA00007274"/>
    </source>
</evidence>
<comment type="similarity">
    <text evidence="1">Belongs to the transferase hexapeptide repeat family.</text>
</comment>
<keyword evidence="2 5" id="KW-0808">Transferase</keyword>
<dbReference type="InterPro" id="IPR050179">
    <property type="entry name" value="Trans_hexapeptide_repeat"/>
</dbReference>
<dbReference type="Gene3D" id="2.160.10.10">
    <property type="entry name" value="Hexapeptide repeat proteins"/>
    <property type="match status" value="1"/>
</dbReference>
<sequence length="212" mass="22605">MEIKKLTILGKSDATITMIFDNLESLNLFPEIDIINNLNLEIEKPVANPKFNFQLFNSLQGNTISAFQLGVIQVKSKLKVFENFGIDEEKFYTLIHKSACISSTSVLGNGCLVNSLVSVAAHTAIGNFVSINRNASVGHHTTINDFVTINPGSQIAGNVTIGRATQIGMGAIVIDGISIGENSVIGAGSLVTKDIPANVMAYGSPAKIIKEI</sequence>
<gene>
    <name evidence="5" type="ORF">SAMN04515674_101270</name>
</gene>
<dbReference type="RefSeq" id="WP_092010950.1">
    <property type="nucleotide sequence ID" value="NZ_FOXH01000001.1"/>
</dbReference>
<dbReference type="SUPFAM" id="SSF51161">
    <property type="entry name" value="Trimeric LpxA-like enzymes"/>
    <property type="match status" value="1"/>
</dbReference>
<keyword evidence="4 5" id="KW-0012">Acyltransferase</keyword>
<dbReference type="InterPro" id="IPR020019">
    <property type="entry name" value="AcTrfase_PglD-like"/>
</dbReference>